<sequence length="122" mass="13712">MVTDNGANIKLCCKLSPQEISCSMCAHTLNLCIRDAVEQSLTLLDVCKGIVGHFKSNNVAWCKLIELQRQMGLPELKVKQDVATWWNFTLNMMERLPEIRVPISAAISNLPKAMDYLHAQPN</sequence>
<dbReference type="SUPFAM" id="SSF53098">
    <property type="entry name" value="Ribonuclease H-like"/>
    <property type="match status" value="1"/>
</dbReference>
<dbReference type="InterPro" id="IPR052035">
    <property type="entry name" value="ZnF_BED_domain_contain"/>
</dbReference>
<reference evidence="6 7" key="1">
    <citation type="submission" date="2023-02" db="EMBL/GenBank/DDBJ databases">
        <title>LHISI_Scaffold_Assembly.</title>
        <authorList>
            <person name="Stuart O.P."/>
            <person name="Cleave R."/>
            <person name="Magrath M.J.L."/>
            <person name="Mikheyev A.S."/>
        </authorList>
    </citation>
    <scope>NUCLEOTIDE SEQUENCE [LARGE SCALE GENOMIC DNA]</scope>
    <source>
        <strain evidence="6">Daus_M_001</strain>
        <tissue evidence="6">Leg muscle</tissue>
    </source>
</reference>
<keyword evidence="3" id="KW-0863">Zinc-finger</keyword>
<organism evidence="6 7">
    <name type="scientific">Dryococelus australis</name>
    <dbReference type="NCBI Taxonomy" id="614101"/>
    <lineage>
        <taxon>Eukaryota</taxon>
        <taxon>Metazoa</taxon>
        <taxon>Ecdysozoa</taxon>
        <taxon>Arthropoda</taxon>
        <taxon>Hexapoda</taxon>
        <taxon>Insecta</taxon>
        <taxon>Pterygota</taxon>
        <taxon>Neoptera</taxon>
        <taxon>Polyneoptera</taxon>
        <taxon>Phasmatodea</taxon>
        <taxon>Verophasmatodea</taxon>
        <taxon>Anareolatae</taxon>
        <taxon>Phasmatidae</taxon>
        <taxon>Eurycanthinae</taxon>
        <taxon>Dryococelus</taxon>
    </lineage>
</organism>
<evidence type="ECO:0000256" key="2">
    <source>
        <dbReference type="ARBA" id="ARBA00022723"/>
    </source>
</evidence>
<dbReference type="PANTHER" id="PTHR46481:SF10">
    <property type="entry name" value="ZINC FINGER BED DOMAIN-CONTAINING PROTEIN 39"/>
    <property type="match status" value="1"/>
</dbReference>
<comment type="caution">
    <text evidence="6">The sequence shown here is derived from an EMBL/GenBank/DDBJ whole genome shotgun (WGS) entry which is preliminary data.</text>
</comment>
<proteinExistence type="predicted"/>
<comment type="subcellular location">
    <subcellularLocation>
        <location evidence="1">Nucleus</location>
    </subcellularLocation>
</comment>
<protein>
    <submittedName>
        <fullName evidence="6">Uncharacterized protein</fullName>
    </submittedName>
</protein>
<dbReference type="Proteomes" id="UP001159363">
    <property type="component" value="Chromosome 6"/>
</dbReference>
<dbReference type="PANTHER" id="PTHR46481">
    <property type="entry name" value="ZINC FINGER BED DOMAIN-CONTAINING PROTEIN 4"/>
    <property type="match status" value="1"/>
</dbReference>
<keyword evidence="2" id="KW-0479">Metal-binding</keyword>
<evidence type="ECO:0000256" key="1">
    <source>
        <dbReference type="ARBA" id="ARBA00004123"/>
    </source>
</evidence>
<keyword evidence="7" id="KW-1185">Reference proteome</keyword>
<dbReference type="InterPro" id="IPR012337">
    <property type="entry name" value="RNaseH-like_sf"/>
</dbReference>
<name>A0ABQ9H2G8_9NEOP</name>
<evidence type="ECO:0000256" key="4">
    <source>
        <dbReference type="ARBA" id="ARBA00022833"/>
    </source>
</evidence>
<keyword evidence="4" id="KW-0862">Zinc</keyword>
<evidence type="ECO:0000256" key="3">
    <source>
        <dbReference type="ARBA" id="ARBA00022771"/>
    </source>
</evidence>
<accession>A0ABQ9H2G8</accession>
<evidence type="ECO:0000256" key="5">
    <source>
        <dbReference type="ARBA" id="ARBA00023242"/>
    </source>
</evidence>
<dbReference type="EMBL" id="JARBHB010000007">
    <property type="protein sequence ID" value="KAJ8878457.1"/>
    <property type="molecule type" value="Genomic_DNA"/>
</dbReference>
<evidence type="ECO:0000313" key="7">
    <source>
        <dbReference type="Proteomes" id="UP001159363"/>
    </source>
</evidence>
<evidence type="ECO:0000313" key="6">
    <source>
        <dbReference type="EMBL" id="KAJ8878457.1"/>
    </source>
</evidence>
<keyword evidence="5" id="KW-0539">Nucleus</keyword>
<gene>
    <name evidence="6" type="ORF">PR048_019035</name>
</gene>